<comment type="caution">
    <text evidence="1">The sequence shown here is derived from an EMBL/GenBank/DDBJ whole genome shotgun (WGS) entry which is preliminary data.</text>
</comment>
<dbReference type="Gene3D" id="1.25.40.10">
    <property type="entry name" value="Tetratricopeptide repeat domain"/>
    <property type="match status" value="1"/>
</dbReference>
<dbReference type="EMBL" id="JBHMCA010000014">
    <property type="protein sequence ID" value="MFB9442518.1"/>
    <property type="molecule type" value="Genomic_DNA"/>
</dbReference>
<accession>A0ABV5M186</accession>
<evidence type="ECO:0000313" key="1">
    <source>
        <dbReference type="EMBL" id="MFB9442518.1"/>
    </source>
</evidence>
<protein>
    <submittedName>
        <fullName evidence="1">Uncharacterized protein</fullName>
    </submittedName>
</protein>
<dbReference type="Proteomes" id="UP001589608">
    <property type="component" value="Unassembled WGS sequence"/>
</dbReference>
<dbReference type="RefSeq" id="WP_223100889.1">
    <property type="nucleotide sequence ID" value="NZ_CP061913.1"/>
</dbReference>
<dbReference type="InterPro" id="IPR011990">
    <property type="entry name" value="TPR-like_helical_dom_sf"/>
</dbReference>
<proteinExistence type="predicted"/>
<name>A0ABV5M186_9ACTN</name>
<gene>
    <name evidence="1" type="ORF">ACFFTR_05385</name>
</gene>
<organism evidence="1 2">
    <name type="scientific">Dactylosporangium vinaceum</name>
    <dbReference type="NCBI Taxonomy" id="53362"/>
    <lineage>
        <taxon>Bacteria</taxon>
        <taxon>Bacillati</taxon>
        <taxon>Actinomycetota</taxon>
        <taxon>Actinomycetes</taxon>
        <taxon>Micromonosporales</taxon>
        <taxon>Micromonosporaceae</taxon>
        <taxon>Dactylosporangium</taxon>
    </lineage>
</organism>
<evidence type="ECO:0000313" key="2">
    <source>
        <dbReference type="Proteomes" id="UP001589608"/>
    </source>
</evidence>
<sequence>MTGIATARDDEDDDDRYRGIAFELRRTGEAGPETVPPAESEIDRRLRRARQRLDDRDHQAALALVIEALRLDRRHPGAHLLQAECLLAGDEPARALEAAQTARGHDGDAALTERIDAVVARCRAAIAADALEAARACLRRGDHRRALDHLSRVPDASADVLTYARGDRALDPARLEAVLRWLTQEELAAARQALADQQYDRARRECGAAAKIDPRGRQCALLGATALLGLYYTAVAQDQPPALETLQRTLRQAAELARKAADDETLRHELAPVQRDIQARLRTVAEALVQRAAWREIKALADRYRGVMDAYDRMVTSVQAGNIRASLAPIAIEVGRLREVHPPASPEGETLRKLAEAIARVMHNLR</sequence>
<reference evidence="1 2" key="1">
    <citation type="submission" date="2024-09" db="EMBL/GenBank/DDBJ databases">
        <authorList>
            <person name="Sun Q."/>
            <person name="Mori K."/>
        </authorList>
    </citation>
    <scope>NUCLEOTIDE SEQUENCE [LARGE SCALE GENOMIC DNA]</scope>
    <source>
        <strain evidence="1 2">JCM 3307</strain>
    </source>
</reference>
<dbReference type="SUPFAM" id="SSF48452">
    <property type="entry name" value="TPR-like"/>
    <property type="match status" value="1"/>
</dbReference>
<keyword evidence="2" id="KW-1185">Reference proteome</keyword>